<dbReference type="CDD" id="cd01630">
    <property type="entry name" value="HAD_KDO-like"/>
    <property type="match status" value="1"/>
</dbReference>
<dbReference type="SFLD" id="SFLDG01136">
    <property type="entry name" value="C1.6:_Phosphoserine_Phosphatas"/>
    <property type="match status" value="1"/>
</dbReference>
<dbReference type="SFLD" id="SFLDS00003">
    <property type="entry name" value="Haloacid_Dehalogenase"/>
    <property type="match status" value="1"/>
</dbReference>
<proteinExistence type="inferred from homology"/>
<keyword evidence="4 7" id="KW-0479">Metal-binding</keyword>
<dbReference type="RefSeq" id="WP_279241935.1">
    <property type="nucleotide sequence ID" value="NZ_CP036501.1"/>
</dbReference>
<comment type="catalytic activity">
    <reaction evidence="7">
        <text>3-deoxy-alpha-D-manno-2-octulosonate-8-phosphate + H2O = 3-deoxy-alpha-D-manno-oct-2-ulosonate + phosphate</text>
        <dbReference type="Rhea" id="RHEA:11500"/>
        <dbReference type="ChEBI" id="CHEBI:15377"/>
        <dbReference type="ChEBI" id="CHEBI:43474"/>
        <dbReference type="ChEBI" id="CHEBI:85985"/>
        <dbReference type="ChEBI" id="CHEBI:85986"/>
        <dbReference type="EC" id="3.1.3.45"/>
    </reaction>
</comment>
<evidence type="ECO:0000256" key="2">
    <source>
        <dbReference type="ARBA" id="ARBA00005893"/>
    </source>
</evidence>
<evidence type="ECO:0000256" key="7">
    <source>
        <dbReference type="PIRNR" id="PIRNR006118"/>
    </source>
</evidence>
<dbReference type="InterPro" id="IPR010023">
    <property type="entry name" value="KdsC_fam"/>
</dbReference>
<comment type="similarity">
    <text evidence="2 7">Belongs to the KdsC family.</text>
</comment>
<dbReference type="EMBL" id="CP036501">
    <property type="protein sequence ID" value="UZP75448.1"/>
    <property type="molecule type" value="Genomic_DNA"/>
</dbReference>
<gene>
    <name evidence="8" type="ORF">E0F26_12180</name>
</gene>
<name>A0ABY6QAN8_9GAMM</name>
<keyword evidence="5 7" id="KW-0378">Hydrolase</keyword>
<evidence type="ECO:0000256" key="1">
    <source>
        <dbReference type="ARBA" id="ARBA00001946"/>
    </source>
</evidence>
<comment type="subunit">
    <text evidence="3 7">Homotetramer.</text>
</comment>
<dbReference type="GO" id="GO:0016787">
    <property type="term" value="F:hydrolase activity"/>
    <property type="evidence" value="ECO:0007669"/>
    <property type="project" value="UniProtKB-KW"/>
</dbReference>
<dbReference type="PANTHER" id="PTHR21485">
    <property type="entry name" value="HAD SUPERFAMILY MEMBERS CMAS AND KDSC"/>
    <property type="match status" value="1"/>
</dbReference>
<dbReference type="InterPro" id="IPR036412">
    <property type="entry name" value="HAD-like_sf"/>
</dbReference>
<dbReference type="PANTHER" id="PTHR21485:SF3">
    <property type="entry name" value="N-ACYLNEURAMINATE CYTIDYLYLTRANSFERASE"/>
    <property type="match status" value="1"/>
</dbReference>
<evidence type="ECO:0000256" key="6">
    <source>
        <dbReference type="ARBA" id="ARBA00022842"/>
    </source>
</evidence>
<reference evidence="8 9" key="1">
    <citation type="submission" date="2019-02" db="EMBL/GenBank/DDBJ databases">
        <title>Halieaceae_genomes.</title>
        <authorList>
            <person name="Li S.-H."/>
        </authorList>
    </citation>
    <scope>NUCLEOTIDE SEQUENCE [LARGE SCALE GENOMIC DNA]</scope>
    <source>
        <strain evidence="8 9">JH123</strain>
    </source>
</reference>
<keyword evidence="6 7" id="KW-0460">Magnesium</keyword>
<evidence type="ECO:0000256" key="4">
    <source>
        <dbReference type="ARBA" id="ARBA00022723"/>
    </source>
</evidence>
<comment type="function">
    <text evidence="7">Catalyzes the hydrolysis of 3-deoxy-D-manno-octulosonate 8-phosphate (KDO 8-P) to 3-deoxy-D-manno-octulosonate (KDO) and inorganic phosphate.</text>
</comment>
<keyword evidence="7" id="KW-0448">Lipopolysaccharide biosynthesis</keyword>
<evidence type="ECO:0000256" key="5">
    <source>
        <dbReference type="ARBA" id="ARBA00022801"/>
    </source>
</evidence>
<evidence type="ECO:0000256" key="3">
    <source>
        <dbReference type="ARBA" id="ARBA00011881"/>
    </source>
</evidence>
<dbReference type="Gene3D" id="3.40.50.1000">
    <property type="entry name" value="HAD superfamily/HAD-like"/>
    <property type="match status" value="1"/>
</dbReference>
<dbReference type="SFLD" id="SFLDG01138">
    <property type="entry name" value="C1.6.2:_Deoxy-d-mannose-octulo"/>
    <property type="match status" value="1"/>
</dbReference>
<accession>A0ABY6QAN8</accession>
<dbReference type="EC" id="3.1.3.45" evidence="7"/>
<evidence type="ECO:0000313" key="9">
    <source>
        <dbReference type="Proteomes" id="UP001317963"/>
    </source>
</evidence>
<keyword evidence="9" id="KW-1185">Reference proteome</keyword>
<dbReference type="PIRSF" id="PIRSF006118">
    <property type="entry name" value="KDO8-P_Ptase"/>
    <property type="match status" value="1"/>
</dbReference>
<dbReference type="InterPro" id="IPR050793">
    <property type="entry name" value="CMP-NeuNAc_synthase"/>
</dbReference>
<comment type="cofactor">
    <cofactor evidence="1 7">
        <name>Mg(2+)</name>
        <dbReference type="ChEBI" id="CHEBI:18420"/>
    </cofactor>
</comment>
<dbReference type="InterPro" id="IPR006549">
    <property type="entry name" value="HAD-SF_hydro_IIIA"/>
</dbReference>
<organism evidence="8 9">
    <name type="scientific">Candidatus Paraluminiphilus aquimaris</name>
    <dbReference type="NCBI Taxonomy" id="2518994"/>
    <lineage>
        <taxon>Bacteria</taxon>
        <taxon>Pseudomonadati</taxon>
        <taxon>Pseudomonadota</taxon>
        <taxon>Gammaproteobacteria</taxon>
        <taxon>Cellvibrionales</taxon>
        <taxon>Halieaceae</taxon>
        <taxon>Candidatus Paraluminiphilus</taxon>
    </lineage>
</organism>
<dbReference type="SUPFAM" id="SSF56784">
    <property type="entry name" value="HAD-like"/>
    <property type="match status" value="1"/>
</dbReference>
<dbReference type="InterPro" id="IPR023214">
    <property type="entry name" value="HAD_sf"/>
</dbReference>
<dbReference type="NCBIfam" id="TIGR01662">
    <property type="entry name" value="HAD-SF-IIIA"/>
    <property type="match status" value="1"/>
</dbReference>
<protein>
    <recommendedName>
        <fullName evidence="7">3-deoxy-D-manno-octulosonate 8-phosphate phosphatase KdsC</fullName>
        <ecNumber evidence="7">3.1.3.45</ecNumber>
    </recommendedName>
    <alternativeName>
        <fullName evidence="7">KDO 8-P phosphatase</fullName>
    </alternativeName>
</protein>
<evidence type="ECO:0000313" key="8">
    <source>
        <dbReference type="EMBL" id="UZP75448.1"/>
    </source>
</evidence>
<dbReference type="Pfam" id="PF08282">
    <property type="entry name" value="Hydrolase_3"/>
    <property type="match status" value="1"/>
</dbReference>
<dbReference type="Proteomes" id="UP001317963">
    <property type="component" value="Chromosome"/>
</dbReference>
<sequence length="160" mass="17039">MSESSPIKLLVLDVDGVMTDGKVTYTSDGQELKSFNIKDGVGIKRVQQAGIQTAIITGRVSPMVARRATELGIHHVIQGREDKLTALKELLRSVAIELHEVAYMGDDLPDIDAIASTGMGACPKNAVPAVVSKADWVASLNGGEGCVREFCDYLLGDVTP</sequence>
<dbReference type="NCBIfam" id="TIGR01670">
    <property type="entry name" value="KdsC-phosphatas"/>
    <property type="match status" value="1"/>
</dbReference>